<dbReference type="InterPro" id="IPR011990">
    <property type="entry name" value="TPR-like_helical_dom_sf"/>
</dbReference>
<feature type="domain" description="CHAT" evidence="2">
    <location>
        <begin position="665"/>
        <end position="952"/>
    </location>
</feature>
<dbReference type="PANTHER" id="PTHR19959">
    <property type="entry name" value="KINESIN LIGHT CHAIN"/>
    <property type="match status" value="1"/>
</dbReference>
<dbReference type="Proteomes" id="UP000663846">
    <property type="component" value="Unassembled WGS sequence"/>
</dbReference>
<feature type="region of interest" description="Disordered" evidence="1">
    <location>
        <begin position="1"/>
        <end position="27"/>
    </location>
</feature>
<evidence type="ECO:0000256" key="1">
    <source>
        <dbReference type="SAM" id="MobiDB-lite"/>
    </source>
</evidence>
<reference evidence="3" key="1">
    <citation type="submission" date="2021-01" db="EMBL/GenBank/DDBJ databases">
        <authorList>
            <person name="Kaushik A."/>
        </authorList>
    </citation>
    <scope>NUCLEOTIDE SEQUENCE</scope>
    <source>
        <strain evidence="3">AG1-1C</strain>
    </source>
</reference>
<dbReference type="AlphaFoldDB" id="A0A8H2WDQ1"/>
<organism evidence="3 4">
    <name type="scientific">Rhizoctonia solani</name>
    <dbReference type="NCBI Taxonomy" id="456999"/>
    <lineage>
        <taxon>Eukaryota</taxon>
        <taxon>Fungi</taxon>
        <taxon>Dikarya</taxon>
        <taxon>Basidiomycota</taxon>
        <taxon>Agaricomycotina</taxon>
        <taxon>Agaricomycetes</taxon>
        <taxon>Cantharellales</taxon>
        <taxon>Ceratobasidiaceae</taxon>
        <taxon>Rhizoctonia</taxon>
    </lineage>
</organism>
<evidence type="ECO:0000313" key="3">
    <source>
        <dbReference type="EMBL" id="CAE6365103.1"/>
    </source>
</evidence>
<evidence type="ECO:0000313" key="4">
    <source>
        <dbReference type="Proteomes" id="UP000663846"/>
    </source>
</evidence>
<gene>
    <name evidence="3" type="ORF">RDB_LOCUS22245</name>
</gene>
<sequence>MSDKPRSEADTAHRSMESKQQGNPQGWAYQVWEKGQELKSKPTVVDSDRDAHLSYEELIELAHSHRSKFRRLGDLNDIHKAIEYDIRAVALVPDGDPDLPYRLDNLGADYIERFRRLGDIDDLAKSIEHFSRAVSLIPDGHPELPRKLANLGGSYNDRFRRLGDMSDISRSIECKSRGVALTPDGHPDLPYQLGNLGLSYGERFKRLGDMNDLTHSIECFSRAVDLTPDDHPQLPSLLANLGVVYNERFKRLDDMEDNTKSMECFSRAVDLTPSDHPHLQVQLANLGLSYSERFKRLGNIDDLSKSIEYKTRAVKLTPDGHSNLPRRLANLGVDYSDRFERLGDMNDLAKSIEYESRAVALTPEDHPELPRRHFNLAQYYVTQHQRTGDPSDFRNSMLSLRTASQSLAAAPRNKFRYALYWAQRASDHSSHDRMEAYHTVIDLLPQFIWLGATPDQQYQDLLTAQDLAVKAASTAILCSAFEQALEWLEHARCVVWNQRLMLRSPLDQLYISHPDIATSLQAAAEHLHQAGLESGAPRSLTSDLSSSKDRHSIAGEYNRLLAEARALPGFEDFLRPMKSKDLVHAARNGPIVVINPGTNGCDALIILHGRDQTHRIPLPKFSYEEALNARTEIQKSLGRWGLRERDIKFRPRVGQKQEQNNKFEEILKLLWDGIVEPVLKFLGFTQNIPTGNLPHITWCPTGPVSFLPLHAAGDYNQPNSKVYKYVVSSYTPTLTALLSTSPTTLGHGSRVLGVGLEVTSLRGYTSSKLPGTTKELGHLKEHIQKVNELGFTELTGENATASAVLDAMEQHDWVHLACHAHQNIGDPNESGFLLHDGILDLTSINSRSFKNKGLAFLSACQTATGDTKLPDEAVHLASGMLMAGYSSVIATMWSVKDADAPLVANEVYAQLMKDGKLGNGEAGRALHNAVATLRDEIGEKEFGRWVPYIHIGA</sequence>
<proteinExistence type="predicted"/>
<dbReference type="Gene3D" id="1.25.40.10">
    <property type="entry name" value="Tetratricopeptide repeat domain"/>
    <property type="match status" value="2"/>
</dbReference>
<dbReference type="InterPro" id="IPR024983">
    <property type="entry name" value="CHAT_dom"/>
</dbReference>
<accession>A0A8H2WDQ1</accession>
<dbReference type="Pfam" id="PF12770">
    <property type="entry name" value="CHAT"/>
    <property type="match status" value="1"/>
</dbReference>
<dbReference type="PANTHER" id="PTHR19959:SF119">
    <property type="entry name" value="FUNGAL LIPASE-LIKE DOMAIN-CONTAINING PROTEIN"/>
    <property type="match status" value="1"/>
</dbReference>
<name>A0A8H2WDQ1_9AGAM</name>
<feature type="compositionally biased region" description="Basic and acidic residues" evidence="1">
    <location>
        <begin position="1"/>
        <end position="17"/>
    </location>
</feature>
<dbReference type="EMBL" id="CAJMWS010000108">
    <property type="protein sequence ID" value="CAE6365103.1"/>
    <property type="molecule type" value="Genomic_DNA"/>
</dbReference>
<protein>
    <recommendedName>
        <fullName evidence="2">CHAT domain-containing protein</fullName>
    </recommendedName>
</protein>
<dbReference type="SUPFAM" id="SSF81901">
    <property type="entry name" value="HCP-like"/>
    <property type="match status" value="1"/>
</dbReference>
<evidence type="ECO:0000259" key="2">
    <source>
        <dbReference type="Pfam" id="PF12770"/>
    </source>
</evidence>
<comment type="caution">
    <text evidence="3">The sequence shown here is derived from an EMBL/GenBank/DDBJ whole genome shotgun (WGS) entry which is preliminary data.</text>
</comment>